<dbReference type="PROSITE" id="PS51257">
    <property type="entry name" value="PROKAR_LIPOPROTEIN"/>
    <property type="match status" value="1"/>
</dbReference>
<evidence type="ECO:0000313" key="5">
    <source>
        <dbReference type="Proteomes" id="UP000007799"/>
    </source>
</evidence>
<evidence type="ECO:0000256" key="1">
    <source>
        <dbReference type="ARBA" id="ARBA00023180"/>
    </source>
</evidence>
<protein>
    <recommendedName>
        <fullName evidence="6">WSC domain-containing protein</fullName>
    </recommendedName>
</protein>
<dbReference type="KEGG" id="sre:PTSG_12866"/>
<feature type="transmembrane region" description="Helical" evidence="2">
    <location>
        <begin position="565"/>
        <end position="585"/>
    </location>
</feature>
<evidence type="ECO:0008006" key="6">
    <source>
        <dbReference type="Google" id="ProtNLM"/>
    </source>
</evidence>
<dbReference type="EMBL" id="GL832982">
    <property type="protein sequence ID" value="EGD78234.1"/>
    <property type="molecule type" value="Genomic_DNA"/>
</dbReference>
<dbReference type="OrthoDB" id="4504960at2759"/>
<keyword evidence="2" id="KW-0472">Membrane</keyword>
<accession>F2UM85</accession>
<organism evidence="4 5">
    <name type="scientific">Salpingoeca rosetta (strain ATCC 50818 / BSB-021)</name>
    <dbReference type="NCBI Taxonomy" id="946362"/>
    <lineage>
        <taxon>Eukaryota</taxon>
        <taxon>Choanoflagellata</taxon>
        <taxon>Craspedida</taxon>
        <taxon>Salpingoecidae</taxon>
        <taxon>Salpingoeca</taxon>
    </lineage>
</organism>
<keyword evidence="5" id="KW-1185">Reference proteome</keyword>
<feature type="signal peptide" evidence="3">
    <location>
        <begin position="1"/>
        <end position="28"/>
    </location>
</feature>
<name>F2UM85_SALR5</name>
<reference evidence="4" key="1">
    <citation type="submission" date="2009-08" db="EMBL/GenBank/DDBJ databases">
        <title>Annotation of Salpingoeca rosetta.</title>
        <authorList>
            <consortium name="The Broad Institute Genome Sequencing Platform"/>
            <person name="Russ C."/>
            <person name="Cuomo C."/>
            <person name="Burger G."/>
            <person name="Gray M.W."/>
            <person name="Holland P.W.H."/>
            <person name="King N."/>
            <person name="Lang F.B.F."/>
            <person name="Roger A.J."/>
            <person name="Ruiz-Trillo I."/>
            <person name="Young S.K."/>
            <person name="Zeng Q."/>
            <person name="Gargeya S."/>
            <person name="Alvarado L."/>
            <person name="Berlin A."/>
            <person name="Chapman S.B."/>
            <person name="Chen Z."/>
            <person name="Freedman E."/>
            <person name="Gellesch M."/>
            <person name="Goldberg J."/>
            <person name="Griggs A."/>
            <person name="Gujja S."/>
            <person name="Heilman E."/>
            <person name="Heiman D."/>
            <person name="Howarth C."/>
            <person name="Mehta T."/>
            <person name="Neiman D."/>
            <person name="Pearson M."/>
            <person name="Roberts A."/>
            <person name="Saif S."/>
            <person name="Shea T."/>
            <person name="Shenoy N."/>
            <person name="Sisk P."/>
            <person name="Stolte C."/>
            <person name="Sykes S."/>
            <person name="White J."/>
            <person name="Yandava C."/>
            <person name="Haas B."/>
            <person name="Nusbaum C."/>
            <person name="Birren B."/>
        </authorList>
    </citation>
    <scope>NUCLEOTIDE SEQUENCE</scope>
    <source>
        <strain evidence="4">ATCC 50818</strain>
    </source>
</reference>
<dbReference type="RefSeq" id="XP_004989557.1">
    <property type="nucleotide sequence ID" value="XM_004989500.1"/>
</dbReference>
<keyword evidence="1" id="KW-0325">Glycoprotein</keyword>
<dbReference type="PANTHER" id="PTHR15071">
    <property type="entry name" value="MANNOSE-6-PHOSPHATE RECEPTOR FAMILY MEMBER"/>
    <property type="match status" value="1"/>
</dbReference>
<dbReference type="InterPro" id="IPR028927">
    <property type="entry name" value="Man-6-P_rcpt"/>
</dbReference>
<keyword evidence="3" id="KW-0732">Signal</keyword>
<keyword evidence="2" id="KW-0812">Transmembrane</keyword>
<evidence type="ECO:0000256" key="3">
    <source>
        <dbReference type="SAM" id="SignalP"/>
    </source>
</evidence>
<dbReference type="GeneID" id="16070099"/>
<proteinExistence type="predicted"/>
<dbReference type="InParanoid" id="F2UM85"/>
<dbReference type="OMA" id="SELICCE"/>
<evidence type="ECO:0000256" key="2">
    <source>
        <dbReference type="SAM" id="Phobius"/>
    </source>
</evidence>
<sequence length="639" mass="66870">MRTSPAAVVVPLLAALAVLAACCGLTTCSAIASSDGPLWGPYQLPQYLTGLNTATVSASDDGDRILLAWMADDGVYAAVSNAESVKNGDLGTPSKVFNKTLAQSGSVTVDMNHAGYSGWILVSQATVVAGGARCTISAIRWEGTFELPTTIISLGVADKLACGLDSMTVTVADDGSAVNALFAYRPDAGSNDAKAINLAWDAANGWSPNYICCDPGLHTFASPATFDVGTDAIGNTAIASFVVANDDLTSYRLKTVAVTGATTLYTASLPLPGTAEVSVAAVDSGNTIITLVNNGSTIVAVRYDIDAQRQRELGLVYRAGAGEDIVNMQHAITNNRDVTIAFQQRNLNTDTSYVCQVTLDAVLCTSPLQLNTRTSDSPSDNLNIAGFSSVVAIAYTAGVGTVSPDSKQIVGGFFGFPSEAKASPPLTNVTIATELARDGFCNVLVDVQVMRANGSAVVLWTGLRCNDGCAVCTRPVYEAAYALWQDAFDGGSACAPQFVCVARDLGAFPTDSSCSIGCDEPIIANGYVCTDSGECKQQRTGAYPTMDTCTDVCVPLKNKHFKKPISGGGVFLLILVFGFIVPYFVGGVIYNKLVHNATGVELLPHAEFWTQTLPRAVGDGVRFVTCRRPHGSEGTYDSL</sequence>
<dbReference type="Pfam" id="PF02157">
    <property type="entry name" value="Man-6-P_recep"/>
    <property type="match status" value="1"/>
</dbReference>
<feature type="chain" id="PRO_5003291231" description="WSC domain-containing protein" evidence="3">
    <location>
        <begin position="29"/>
        <end position="639"/>
    </location>
</feature>
<dbReference type="Proteomes" id="UP000007799">
    <property type="component" value="Unassembled WGS sequence"/>
</dbReference>
<dbReference type="GO" id="GO:0012505">
    <property type="term" value="C:endomembrane system"/>
    <property type="evidence" value="ECO:0007669"/>
    <property type="project" value="UniProtKB-ARBA"/>
</dbReference>
<dbReference type="AlphaFoldDB" id="F2UM85"/>
<gene>
    <name evidence="4" type="ORF">PTSG_12866</name>
</gene>
<evidence type="ECO:0000313" key="4">
    <source>
        <dbReference type="EMBL" id="EGD78234.1"/>
    </source>
</evidence>
<keyword evidence="2" id="KW-1133">Transmembrane helix</keyword>